<dbReference type="EMBL" id="HBUE01321592">
    <property type="protein sequence ID" value="CAG6588472.1"/>
    <property type="molecule type" value="Transcribed_RNA"/>
</dbReference>
<feature type="compositionally biased region" description="Basic and acidic residues" evidence="1">
    <location>
        <begin position="7"/>
        <end position="23"/>
    </location>
</feature>
<evidence type="ECO:0000313" key="2">
    <source>
        <dbReference type="EMBL" id="CAG6588472.1"/>
    </source>
</evidence>
<feature type="compositionally biased region" description="Basic and acidic residues" evidence="1">
    <location>
        <begin position="69"/>
        <end position="90"/>
    </location>
</feature>
<dbReference type="EMBL" id="HBUE01321587">
    <property type="protein sequence ID" value="CAG6588463.1"/>
    <property type="molecule type" value="Transcribed_RNA"/>
</dbReference>
<dbReference type="AlphaFoldDB" id="A0A8D8P3Y7"/>
<dbReference type="EMBL" id="HBUE01215063">
    <property type="protein sequence ID" value="CAG6536475.1"/>
    <property type="molecule type" value="Transcribed_RNA"/>
</dbReference>
<proteinExistence type="predicted"/>
<dbReference type="EMBL" id="HBUE01321593">
    <property type="protein sequence ID" value="CAG6588474.1"/>
    <property type="molecule type" value="Transcribed_RNA"/>
</dbReference>
<evidence type="ECO:0000256" key="1">
    <source>
        <dbReference type="SAM" id="MobiDB-lite"/>
    </source>
</evidence>
<dbReference type="EMBL" id="HBUE01215062">
    <property type="protein sequence ID" value="CAG6536473.1"/>
    <property type="molecule type" value="Transcribed_RNA"/>
</dbReference>
<feature type="region of interest" description="Disordered" evidence="1">
    <location>
        <begin position="1"/>
        <end position="130"/>
    </location>
</feature>
<dbReference type="EMBL" id="HBUE01215061">
    <property type="protein sequence ID" value="CAG6536471.1"/>
    <property type="molecule type" value="Transcribed_RNA"/>
</dbReference>
<feature type="compositionally biased region" description="Basic and acidic residues" evidence="1">
    <location>
        <begin position="108"/>
        <end position="118"/>
    </location>
</feature>
<feature type="compositionally biased region" description="Low complexity" evidence="1">
    <location>
        <begin position="96"/>
        <end position="107"/>
    </location>
</feature>
<protein>
    <submittedName>
        <fullName evidence="2">(northern house mosquito) hypothetical protein</fullName>
    </submittedName>
</protein>
<dbReference type="EMBL" id="HBUE01321589">
    <property type="protein sequence ID" value="CAG6588467.1"/>
    <property type="molecule type" value="Transcribed_RNA"/>
</dbReference>
<dbReference type="EMBL" id="HBUE01215066">
    <property type="protein sequence ID" value="CAG6536480.1"/>
    <property type="molecule type" value="Transcribed_RNA"/>
</dbReference>
<sequence>MGRGRWLHPDRQRSQPEAARVREQAGGTEGQRGGPGSGQRYPVREPAGAPEECPAGVRPEPEAAGGGQEPDRCGARAAEADRERGRKDAEDGAGGAVRARGPGAARPEGAEGHEEAGLEHGALYRTHQVG</sequence>
<name>A0A8D8P3Y7_CULPI</name>
<organism evidence="2">
    <name type="scientific">Culex pipiens</name>
    <name type="common">House mosquito</name>
    <dbReference type="NCBI Taxonomy" id="7175"/>
    <lineage>
        <taxon>Eukaryota</taxon>
        <taxon>Metazoa</taxon>
        <taxon>Ecdysozoa</taxon>
        <taxon>Arthropoda</taxon>
        <taxon>Hexapoda</taxon>
        <taxon>Insecta</taxon>
        <taxon>Pterygota</taxon>
        <taxon>Neoptera</taxon>
        <taxon>Endopterygota</taxon>
        <taxon>Diptera</taxon>
        <taxon>Nematocera</taxon>
        <taxon>Culicoidea</taxon>
        <taxon>Culicidae</taxon>
        <taxon>Culicinae</taxon>
        <taxon>Culicini</taxon>
        <taxon>Culex</taxon>
        <taxon>Culex</taxon>
    </lineage>
</organism>
<feature type="compositionally biased region" description="Gly residues" evidence="1">
    <location>
        <begin position="27"/>
        <end position="37"/>
    </location>
</feature>
<reference evidence="2" key="1">
    <citation type="submission" date="2021-05" db="EMBL/GenBank/DDBJ databases">
        <authorList>
            <person name="Alioto T."/>
            <person name="Alioto T."/>
            <person name="Gomez Garrido J."/>
        </authorList>
    </citation>
    <scope>NUCLEOTIDE SEQUENCE</scope>
</reference>
<dbReference type="EMBL" id="HBUE01321588">
    <property type="protein sequence ID" value="CAG6588465.1"/>
    <property type="molecule type" value="Transcribed_RNA"/>
</dbReference>
<dbReference type="EMBL" id="HBUE01215067">
    <property type="protein sequence ID" value="CAG6536482.1"/>
    <property type="molecule type" value="Transcribed_RNA"/>
</dbReference>
<accession>A0A8D8P3Y7</accession>